<evidence type="ECO:0000256" key="3">
    <source>
        <dbReference type="ARBA" id="ARBA00022884"/>
    </source>
</evidence>
<evidence type="ECO:0000256" key="2">
    <source>
        <dbReference type="ARBA" id="ARBA00022814"/>
    </source>
</evidence>
<dbReference type="AlphaFoldDB" id="A0A1F7JCN8"/>
<keyword evidence="4" id="KW-0805">Transcription regulation</keyword>
<protein>
    <recommendedName>
        <fullName evidence="6">NusB/RsmB/TIM44 domain-containing protein</fullName>
    </recommendedName>
</protein>
<keyword evidence="2" id="KW-0889">Transcription antitermination</keyword>
<dbReference type="Proteomes" id="UP000178857">
    <property type="component" value="Unassembled WGS sequence"/>
</dbReference>
<dbReference type="Gene3D" id="1.10.940.10">
    <property type="entry name" value="NusB-like"/>
    <property type="match status" value="1"/>
</dbReference>
<dbReference type="PANTHER" id="PTHR11078">
    <property type="entry name" value="N UTILIZATION SUBSTANCE PROTEIN B-RELATED"/>
    <property type="match status" value="1"/>
</dbReference>
<organism evidence="7 8">
    <name type="scientific">Candidatus Roizmanbacteria bacterium RIFCSPLOWO2_01_FULL_44_13</name>
    <dbReference type="NCBI Taxonomy" id="1802069"/>
    <lineage>
        <taxon>Bacteria</taxon>
        <taxon>Candidatus Roizmaniibacteriota</taxon>
    </lineage>
</organism>
<dbReference type="PANTHER" id="PTHR11078:SF3">
    <property type="entry name" value="ANTITERMINATION NUSB DOMAIN-CONTAINING PROTEIN"/>
    <property type="match status" value="1"/>
</dbReference>
<dbReference type="GO" id="GO:0006353">
    <property type="term" value="P:DNA-templated transcription termination"/>
    <property type="evidence" value="ECO:0007669"/>
    <property type="project" value="InterPro"/>
</dbReference>
<evidence type="ECO:0000313" key="8">
    <source>
        <dbReference type="Proteomes" id="UP000178857"/>
    </source>
</evidence>
<sequence>MDPRHKERLETIQELYSISFTRQKNLREKTKKIIGKSGYLNKIIQKFAPKFPVDKIAKVDLAILNLAAYELIVEKKEPPKVIINEAVELARELGSNKSYSFVNAVLGKIYESISES</sequence>
<evidence type="ECO:0000256" key="4">
    <source>
        <dbReference type="ARBA" id="ARBA00023015"/>
    </source>
</evidence>
<gene>
    <name evidence="7" type="ORF">A2970_02445</name>
</gene>
<dbReference type="EMBL" id="MGAT01000002">
    <property type="protein sequence ID" value="OGK53373.1"/>
    <property type="molecule type" value="Genomic_DNA"/>
</dbReference>
<dbReference type="STRING" id="1802069.A2970_02445"/>
<comment type="caution">
    <text evidence="7">The sequence shown here is derived from an EMBL/GenBank/DDBJ whole genome shotgun (WGS) entry which is preliminary data.</text>
</comment>
<keyword evidence="5" id="KW-0804">Transcription</keyword>
<evidence type="ECO:0000256" key="5">
    <source>
        <dbReference type="ARBA" id="ARBA00023163"/>
    </source>
</evidence>
<dbReference type="InterPro" id="IPR035926">
    <property type="entry name" value="NusB-like_sf"/>
</dbReference>
<dbReference type="InterPro" id="IPR011605">
    <property type="entry name" value="NusB_fam"/>
</dbReference>
<name>A0A1F7JCN8_9BACT</name>
<evidence type="ECO:0000313" key="7">
    <source>
        <dbReference type="EMBL" id="OGK53373.1"/>
    </source>
</evidence>
<reference evidence="7 8" key="1">
    <citation type="journal article" date="2016" name="Nat. Commun.">
        <title>Thousands of microbial genomes shed light on interconnected biogeochemical processes in an aquifer system.</title>
        <authorList>
            <person name="Anantharaman K."/>
            <person name="Brown C.T."/>
            <person name="Hug L.A."/>
            <person name="Sharon I."/>
            <person name="Castelle C.J."/>
            <person name="Probst A.J."/>
            <person name="Thomas B.C."/>
            <person name="Singh A."/>
            <person name="Wilkins M.J."/>
            <person name="Karaoz U."/>
            <person name="Brodie E.L."/>
            <person name="Williams K.H."/>
            <person name="Hubbard S.S."/>
            <person name="Banfield J.F."/>
        </authorList>
    </citation>
    <scope>NUCLEOTIDE SEQUENCE [LARGE SCALE GENOMIC DNA]</scope>
</reference>
<feature type="domain" description="NusB/RsmB/TIM44" evidence="6">
    <location>
        <begin position="24"/>
        <end position="110"/>
    </location>
</feature>
<keyword evidence="3" id="KW-0694">RNA-binding</keyword>
<dbReference type="GO" id="GO:0031564">
    <property type="term" value="P:transcription antitermination"/>
    <property type="evidence" value="ECO:0007669"/>
    <property type="project" value="UniProtKB-KW"/>
</dbReference>
<dbReference type="SUPFAM" id="SSF48013">
    <property type="entry name" value="NusB-like"/>
    <property type="match status" value="1"/>
</dbReference>
<dbReference type="GO" id="GO:0003723">
    <property type="term" value="F:RNA binding"/>
    <property type="evidence" value="ECO:0007669"/>
    <property type="project" value="UniProtKB-KW"/>
</dbReference>
<evidence type="ECO:0000259" key="6">
    <source>
        <dbReference type="Pfam" id="PF01029"/>
    </source>
</evidence>
<comment type="similarity">
    <text evidence="1">Belongs to the NusB family.</text>
</comment>
<proteinExistence type="inferred from homology"/>
<dbReference type="GO" id="GO:0005829">
    <property type="term" value="C:cytosol"/>
    <property type="evidence" value="ECO:0007669"/>
    <property type="project" value="TreeGrafter"/>
</dbReference>
<dbReference type="Pfam" id="PF01029">
    <property type="entry name" value="NusB"/>
    <property type="match status" value="1"/>
</dbReference>
<dbReference type="InterPro" id="IPR006027">
    <property type="entry name" value="NusB_RsmB_TIM44"/>
</dbReference>
<accession>A0A1F7JCN8</accession>
<evidence type="ECO:0000256" key="1">
    <source>
        <dbReference type="ARBA" id="ARBA00005952"/>
    </source>
</evidence>